<sequence>MLGTGIKAMVMTTCNDPPAMGWVYVHAETRELRVGNKAEASEHRFGVWGYENGLVMDGKSAFWAVEVRVKKTNITDLIPPK</sequence>
<protein>
    <submittedName>
        <fullName evidence="1">Uncharacterized protein</fullName>
    </submittedName>
</protein>
<dbReference type="AlphaFoldDB" id="A0A3N4J717"/>
<accession>A0A3N4J717</accession>
<gene>
    <name evidence="1" type="ORF">L873DRAFT_1817629</name>
</gene>
<proteinExistence type="predicted"/>
<dbReference type="OrthoDB" id="3928002at2759"/>
<organism evidence="1 2">
    <name type="scientific">Choiromyces venosus 120613-1</name>
    <dbReference type="NCBI Taxonomy" id="1336337"/>
    <lineage>
        <taxon>Eukaryota</taxon>
        <taxon>Fungi</taxon>
        <taxon>Dikarya</taxon>
        <taxon>Ascomycota</taxon>
        <taxon>Pezizomycotina</taxon>
        <taxon>Pezizomycetes</taxon>
        <taxon>Pezizales</taxon>
        <taxon>Tuberaceae</taxon>
        <taxon>Choiromyces</taxon>
    </lineage>
</organism>
<dbReference type="EMBL" id="ML120473">
    <property type="protein sequence ID" value="RPA92431.1"/>
    <property type="molecule type" value="Genomic_DNA"/>
</dbReference>
<reference evidence="1 2" key="1">
    <citation type="journal article" date="2018" name="Nat. Ecol. Evol.">
        <title>Pezizomycetes genomes reveal the molecular basis of ectomycorrhizal truffle lifestyle.</title>
        <authorList>
            <person name="Murat C."/>
            <person name="Payen T."/>
            <person name="Noel B."/>
            <person name="Kuo A."/>
            <person name="Morin E."/>
            <person name="Chen J."/>
            <person name="Kohler A."/>
            <person name="Krizsan K."/>
            <person name="Balestrini R."/>
            <person name="Da Silva C."/>
            <person name="Montanini B."/>
            <person name="Hainaut M."/>
            <person name="Levati E."/>
            <person name="Barry K.W."/>
            <person name="Belfiori B."/>
            <person name="Cichocki N."/>
            <person name="Clum A."/>
            <person name="Dockter R.B."/>
            <person name="Fauchery L."/>
            <person name="Guy J."/>
            <person name="Iotti M."/>
            <person name="Le Tacon F."/>
            <person name="Lindquist E.A."/>
            <person name="Lipzen A."/>
            <person name="Malagnac F."/>
            <person name="Mello A."/>
            <person name="Molinier V."/>
            <person name="Miyauchi S."/>
            <person name="Poulain J."/>
            <person name="Riccioni C."/>
            <person name="Rubini A."/>
            <person name="Sitrit Y."/>
            <person name="Splivallo R."/>
            <person name="Traeger S."/>
            <person name="Wang M."/>
            <person name="Zifcakova L."/>
            <person name="Wipf D."/>
            <person name="Zambonelli A."/>
            <person name="Paolocci F."/>
            <person name="Nowrousian M."/>
            <person name="Ottonello S."/>
            <person name="Baldrian P."/>
            <person name="Spatafora J.W."/>
            <person name="Henrissat B."/>
            <person name="Nagy L.G."/>
            <person name="Aury J.M."/>
            <person name="Wincker P."/>
            <person name="Grigoriev I.V."/>
            <person name="Bonfante P."/>
            <person name="Martin F.M."/>
        </authorList>
    </citation>
    <scope>NUCLEOTIDE SEQUENCE [LARGE SCALE GENOMIC DNA]</scope>
    <source>
        <strain evidence="1 2">120613-1</strain>
    </source>
</reference>
<evidence type="ECO:0000313" key="1">
    <source>
        <dbReference type="EMBL" id="RPA92431.1"/>
    </source>
</evidence>
<name>A0A3N4J717_9PEZI</name>
<keyword evidence="2" id="KW-1185">Reference proteome</keyword>
<evidence type="ECO:0000313" key="2">
    <source>
        <dbReference type="Proteomes" id="UP000276215"/>
    </source>
</evidence>
<dbReference type="Proteomes" id="UP000276215">
    <property type="component" value="Unassembled WGS sequence"/>
</dbReference>